<organism evidence="1 2">
    <name type="scientific">Lipomyces orientalis</name>
    <dbReference type="NCBI Taxonomy" id="1233043"/>
    <lineage>
        <taxon>Eukaryota</taxon>
        <taxon>Fungi</taxon>
        <taxon>Dikarya</taxon>
        <taxon>Ascomycota</taxon>
        <taxon>Saccharomycotina</taxon>
        <taxon>Lipomycetes</taxon>
        <taxon>Lipomycetales</taxon>
        <taxon>Lipomycetaceae</taxon>
        <taxon>Lipomyces</taxon>
    </lineage>
</organism>
<gene>
    <name evidence="1" type="ORF">V1517DRAFT_324382</name>
</gene>
<dbReference type="Proteomes" id="UP001489719">
    <property type="component" value="Unassembled WGS sequence"/>
</dbReference>
<evidence type="ECO:0000313" key="2">
    <source>
        <dbReference type="Proteomes" id="UP001489719"/>
    </source>
</evidence>
<comment type="caution">
    <text evidence="1">The sequence shown here is derived from an EMBL/GenBank/DDBJ whole genome shotgun (WGS) entry which is preliminary data.</text>
</comment>
<evidence type="ECO:0000313" key="1">
    <source>
        <dbReference type="EMBL" id="KAK9322112.1"/>
    </source>
</evidence>
<accession>A0ACC3TLS0</accession>
<sequence length="524" mass="57546">MTVSAMTESSSAPVSPTATGVEEAIPLEIIDPTTVLIQRLDAWRHVVDLLYDYAEGHRIMYHNLSRDYERISKTMQEAPRFDSVETVPENGDKPAHEGISGGFFALRDKSEGLINAAIEAEKSIKASVIPHIERVSHDIKEHIRGLKSNGFKGVKDVEKARGLTQKQIELLGQQTSSFGIFSGRPDPLKDPYIIYRGVLNKLDSQIMKENMQTDTLLTIQRDFKTFESHVVGGIHQMFKLMDQIQTTFADFQRECYGAITTAFTNIPQEFEWDQFVARNKHILADESAPKRSIDRVKFPNQDHESSRPLIEGVIQRKSSATFSKTYNSAYYVVTPSKFLHQFASKDYLQSPEPEFSIYLPDANLGAMYAKETGKNKFKITAKDALKTISTKHTFEFKTSTYDDLVKWWNVLHEVATSGSGTLSRGSTITSTGTAAAAAAAAATTPGAFAEAAETATSDPESTESPVQPEVEIPVAGASLASPERATESASQPAADPAPVDDPVPTPLESEYQTAASSVTAEPPT</sequence>
<name>A0ACC3TLS0_9ASCO</name>
<proteinExistence type="predicted"/>
<reference evidence="2" key="1">
    <citation type="journal article" date="2024" name="Front. Bioeng. Biotechnol.">
        <title>Genome-scale model development and genomic sequencing of the oleaginous clade Lipomyces.</title>
        <authorList>
            <person name="Czajka J.J."/>
            <person name="Han Y."/>
            <person name="Kim J."/>
            <person name="Mondo S.J."/>
            <person name="Hofstad B.A."/>
            <person name="Robles A."/>
            <person name="Haridas S."/>
            <person name="Riley R."/>
            <person name="LaButti K."/>
            <person name="Pangilinan J."/>
            <person name="Andreopoulos W."/>
            <person name="Lipzen A."/>
            <person name="Yan J."/>
            <person name="Wang M."/>
            <person name="Ng V."/>
            <person name="Grigoriev I.V."/>
            <person name="Spatafora J.W."/>
            <person name="Magnuson J.K."/>
            <person name="Baker S.E."/>
            <person name="Pomraning K.R."/>
        </authorList>
    </citation>
    <scope>NUCLEOTIDE SEQUENCE [LARGE SCALE GENOMIC DNA]</scope>
    <source>
        <strain evidence="2">CBS 10300</strain>
    </source>
</reference>
<protein>
    <submittedName>
        <fullName evidence="1">Uncharacterized protein</fullName>
    </submittedName>
</protein>
<dbReference type="EMBL" id="MU970083">
    <property type="protein sequence ID" value="KAK9322112.1"/>
    <property type="molecule type" value="Genomic_DNA"/>
</dbReference>
<keyword evidence="2" id="KW-1185">Reference proteome</keyword>